<dbReference type="CDD" id="cd06577">
    <property type="entry name" value="PASTA_pknB"/>
    <property type="match status" value="3"/>
</dbReference>
<evidence type="ECO:0000256" key="1">
    <source>
        <dbReference type="ARBA" id="ARBA00012513"/>
    </source>
</evidence>
<keyword evidence="10" id="KW-0472">Membrane</keyword>
<dbReference type="OrthoDB" id="9788659at2"/>
<dbReference type="RefSeq" id="WP_027106993.1">
    <property type="nucleotide sequence ID" value="NZ_JQBZ01000025.1"/>
</dbReference>
<evidence type="ECO:0000259" key="12">
    <source>
        <dbReference type="PROSITE" id="PS51178"/>
    </source>
</evidence>
<dbReference type="Gene3D" id="2.60.40.2560">
    <property type="match status" value="1"/>
</dbReference>
<evidence type="ECO:0000256" key="6">
    <source>
        <dbReference type="ARBA" id="ARBA00022840"/>
    </source>
</evidence>
<dbReference type="InterPro" id="IPR000719">
    <property type="entry name" value="Prot_kinase_dom"/>
</dbReference>
<dbReference type="SUPFAM" id="SSF56112">
    <property type="entry name" value="Protein kinase-like (PK-like)"/>
    <property type="match status" value="1"/>
</dbReference>
<evidence type="ECO:0000313" key="13">
    <source>
        <dbReference type="EMBL" id="KRN88585.1"/>
    </source>
</evidence>
<dbReference type="GO" id="GO:0004674">
    <property type="term" value="F:protein serine/threonine kinase activity"/>
    <property type="evidence" value="ECO:0007669"/>
    <property type="project" value="UniProtKB-KW"/>
</dbReference>
<evidence type="ECO:0000256" key="9">
    <source>
        <dbReference type="PROSITE-ProRule" id="PRU10141"/>
    </source>
</evidence>
<dbReference type="Pfam" id="PF03793">
    <property type="entry name" value="PASTA"/>
    <property type="match status" value="3"/>
</dbReference>
<dbReference type="InterPro" id="IPR017441">
    <property type="entry name" value="Protein_kinase_ATP_BS"/>
</dbReference>
<proteinExistence type="predicted"/>
<dbReference type="EMBL" id="JQBZ01000025">
    <property type="protein sequence ID" value="KRN88585.1"/>
    <property type="molecule type" value="Genomic_DNA"/>
</dbReference>
<comment type="catalytic activity">
    <reaction evidence="7">
        <text>L-threonyl-[protein] + ATP = O-phospho-L-threonyl-[protein] + ADP + H(+)</text>
        <dbReference type="Rhea" id="RHEA:46608"/>
        <dbReference type="Rhea" id="RHEA-COMP:11060"/>
        <dbReference type="Rhea" id="RHEA-COMP:11605"/>
        <dbReference type="ChEBI" id="CHEBI:15378"/>
        <dbReference type="ChEBI" id="CHEBI:30013"/>
        <dbReference type="ChEBI" id="CHEBI:30616"/>
        <dbReference type="ChEBI" id="CHEBI:61977"/>
        <dbReference type="ChEBI" id="CHEBI:456216"/>
        <dbReference type="EC" id="2.7.11.1"/>
    </reaction>
</comment>
<dbReference type="Gene3D" id="3.30.10.20">
    <property type="match status" value="3"/>
</dbReference>
<feature type="domain" description="PASTA" evidence="12">
    <location>
        <begin position="371"/>
        <end position="438"/>
    </location>
</feature>
<name>A0A0R2KGS1_9LACO</name>
<dbReference type="PROSITE" id="PS50011">
    <property type="entry name" value="PROTEIN_KINASE_DOM"/>
    <property type="match status" value="1"/>
</dbReference>
<dbReference type="SMART" id="SM00740">
    <property type="entry name" value="PASTA"/>
    <property type="match status" value="3"/>
</dbReference>
<evidence type="ECO:0000313" key="14">
    <source>
        <dbReference type="Proteomes" id="UP000051500"/>
    </source>
</evidence>
<feature type="binding site" evidence="9">
    <location>
        <position position="40"/>
    </location>
    <ligand>
        <name>ATP</name>
        <dbReference type="ChEBI" id="CHEBI:30616"/>
    </ligand>
</feature>
<organism evidence="13 14">
    <name type="scientific">Ligilactobacillus ceti DSM 22408</name>
    <dbReference type="NCBI Taxonomy" id="1122146"/>
    <lineage>
        <taxon>Bacteria</taxon>
        <taxon>Bacillati</taxon>
        <taxon>Bacillota</taxon>
        <taxon>Bacilli</taxon>
        <taxon>Lactobacillales</taxon>
        <taxon>Lactobacillaceae</taxon>
        <taxon>Ligilactobacillus</taxon>
    </lineage>
</organism>
<gene>
    <name evidence="13" type="ORF">IV53_GL000550</name>
</gene>
<keyword evidence="14" id="KW-1185">Reference proteome</keyword>
<feature type="transmembrane region" description="Helical" evidence="10">
    <location>
        <begin position="350"/>
        <end position="368"/>
    </location>
</feature>
<feature type="domain" description="PASTA" evidence="12">
    <location>
        <begin position="507"/>
        <end position="573"/>
    </location>
</feature>
<dbReference type="SMART" id="SM00220">
    <property type="entry name" value="S_TKc"/>
    <property type="match status" value="1"/>
</dbReference>
<comment type="catalytic activity">
    <reaction evidence="8">
        <text>L-seryl-[protein] + ATP = O-phospho-L-seryl-[protein] + ADP + H(+)</text>
        <dbReference type="Rhea" id="RHEA:17989"/>
        <dbReference type="Rhea" id="RHEA-COMP:9863"/>
        <dbReference type="Rhea" id="RHEA-COMP:11604"/>
        <dbReference type="ChEBI" id="CHEBI:15378"/>
        <dbReference type="ChEBI" id="CHEBI:29999"/>
        <dbReference type="ChEBI" id="CHEBI:30616"/>
        <dbReference type="ChEBI" id="CHEBI:83421"/>
        <dbReference type="ChEBI" id="CHEBI:456216"/>
        <dbReference type="EC" id="2.7.11.1"/>
    </reaction>
</comment>
<reference evidence="13 14" key="1">
    <citation type="journal article" date="2015" name="Genome Announc.">
        <title>Expanding the biotechnology potential of lactobacilli through comparative genomics of 213 strains and associated genera.</title>
        <authorList>
            <person name="Sun Z."/>
            <person name="Harris H.M."/>
            <person name="McCann A."/>
            <person name="Guo C."/>
            <person name="Argimon S."/>
            <person name="Zhang W."/>
            <person name="Yang X."/>
            <person name="Jeffery I.B."/>
            <person name="Cooney J.C."/>
            <person name="Kagawa T.F."/>
            <person name="Liu W."/>
            <person name="Song Y."/>
            <person name="Salvetti E."/>
            <person name="Wrobel A."/>
            <person name="Rasinkangas P."/>
            <person name="Parkhill J."/>
            <person name="Rea M.C."/>
            <person name="O'Sullivan O."/>
            <person name="Ritari J."/>
            <person name="Douillard F.P."/>
            <person name="Paul Ross R."/>
            <person name="Yang R."/>
            <person name="Briner A.E."/>
            <person name="Felis G.E."/>
            <person name="de Vos W.M."/>
            <person name="Barrangou R."/>
            <person name="Klaenhammer T.R."/>
            <person name="Caufield P.W."/>
            <person name="Cui Y."/>
            <person name="Zhang H."/>
            <person name="O'Toole P.W."/>
        </authorList>
    </citation>
    <scope>NUCLEOTIDE SEQUENCE [LARGE SCALE GENOMIC DNA]</scope>
    <source>
        <strain evidence="13 14">DSM 22408</strain>
    </source>
</reference>
<dbReference type="EC" id="2.7.11.1" evidence="1"/>
<dbReference type="InterPro" id="IPR011009">
    <property type="entry name" value="Kinase-like_dom_sf"/>
</dbReference>
<dbReference type="GO" id="GO:0005524">
    <property type="term" value="F:ATP binding"/>
    <property type="evidence" value="ECO:0007669"/>
    <property type="project" value="UniProtKB-UniRule"/>
</dbReference>
<dbReference type="PROSITE" id="PS51178">
    <property type="entry name" value="PASTA"/>
    <property type="match status" value="3"/>
</dbReference>
<evidence type="ECO:0000256" key="2">
    <source>
        <dbReference type="ARBA" id="ARBA00022527"/>
    </source>
</evidence>
<dbReference type="PROSITE" id="PS00108">
    <property type="entry name" value="PROTEIN_KINASE_ST"/>
    <property type="match status" value="1"/>
</dbReference>
<dbReference type="Pfam" id="PF00069">
    <property type="entry name" value="Pkinase"/>
    <property type="match status" value="1"/>
</dbReference>
<dbReference type="Gene3D" id="1.10.510.10">
    <property type="entry name" value="Transferase(Phosphotransferase) domain 1"/>
    <property type="match status" value="1"/>
</dbReference>
<dbReference type="AlphaFoldDB" id="A0A0R2KGS1"/>
<keyword evidence="5 13" id="KW-0418">Kinase</keyword>
<feature type="domain" description="PASTA" evidence="12">
    <location>
        <begin position="439"/>
        <end position="506"/>
    </location>
</feature>
<dbReference type="CDD" id="cd14014">
    <property type="entry name" value="STKc_PknB_like"/>
    <property type="match status" value="1"/>
</dbReference>
<dbReference type="FunFam" id="3.30.200.20:FF:000035">
    <property type="entry name" value="Serine/threonine protein kinase Stk1"/>
    <property type="match status" value="1"/>
</dbReference>
<evidence type="ECO:0000259" key="11">
    <source>
        <dbReference type="PROSITE" id="PS50011"/>
    </source>
</evidence>
<dbReference type="NCBIfam" id="NF033483">
    <property type="entry name" value="PknB_PASTA_kin"/>
    <property type="match status" value="1"/>
</dbReference>
<dbReference type="PROSITE" id="PS00107">
    <property type="entry name" value="PROTEIN_KINASE_ATP"/>
    <property type="match status" value="1"/>
</dbReference>
<sequence>MKEGYILNGRYRILRSLGEGGMANVYLAYDLILKREVAVKVLRLDLRDDPVAIRRFKREALSLAELDNPYVVNIYDVDEYDGMQYLVMEYINGMNLKQYLKRNHPLMLPRVVELMNQILIAVQAAHDNNIIHRDLKPQNILIDEFGDVKITDFGISVISESTMTKTNTLMGSVHYISPEQVHGQMATKQSDIYALGIILYELLTGDVPFKGENALAIAMKHFHEEIPTIRNLNPNVPQALENVVLKATAKNVSNRYLSAREMQEDLVLALEPSQADVPKWEPILYSDDATKVLPKFTNDLLTEQAAHTQLDPEQTQVLPTPSQADTSLVTDDAADEADKIVKKKHSKRRIWSAVLLVVLMVIMGIFMYNHLPIRVSVPDVSGLTQKEAIAKLKDADLEVGTTKKVFDDKIKSGKVIKTNPSVHEKVKRDAKIDLILSKGPSKQEFGDYHGEDYTDVAKELRKKGVKVSQNKVYSDSEPVGKIVDQSILADEVVNFAKTSVVFDVSQGPKQILVRDLMNYTEDAVKLYAEKLGLDLHIKRITRSQQPPGVVMAQEPYAGAPIRTGGSLYVTISEAPKEEPSETPVKAQDFTIKVLLPARSGKKNNIKIYLEDDDHSLKTVYQNFIINQDTEFDLPFTLKPGHKGKYKITRDGKVLLQDNAVSAP</sequence>
<keyword evidence="4 9" id="KW-0547">Nucleotide-binding</keyword>
<evidence type="ECO:0000256" key="3">
    <source>
        <dbReference type="ARBA" id="ARBA00022679"/>
    </source>
</evidence>
<dbReference type="PANTHER" id="PTHR43289">
    <property type="entry name" value="MITOGEN-ACTIVATED PROTEIN KINASE KINASE KINASE 20-RELATED"/>
    <property type="match status" value="1"/>
</dbReference>
<dbReference type="Proteomes" id="UP000051500">
    <property type="component" value="Unassembled WGS sequence"/>
</dbReference>
<keyword evidence="3" id="KW-0808">Transferase</keyword>
<evidence type="ECO:0000256" key="10">
    <source>
        <dbReference type="SAM" id="Phobius"/>
    </source>
</evidence>
<dbReference type="InterPro" id="IPR005543">
    <property type="entry name" value="PASTA_dom"/>
</dbReference>
<dbReference type="FunFam" id="1.10.510.10:FF:000021">
    <property type="entry name" value="Serine/threonine protein kinase"/>
    <property type="match status" value="1"/>
</dbReference>
<dbReference type="eggNOG" id="COG0515">
    <property type="taxonomic scope" value="Bacteria"/>
</dbReference>
<keyword evidence="10" id="KW-0812">Transmembrane</keyword>
<keyword evidence="6 9" id="KW-0067">ATP-binding</keyword>
<dbReference type="PANTHER" id="PTHR43289:SF34">
    <property type="entry name" value="SERINE_THREONINE-PROTEIN KINASE YBDM-RELATED"/>
    <property type="match status" value="1"/>
</dbReference>
<evidence type="ECO:0000256" key="4">
    <source>
        <dbReference type="ARBA" id="ARBA00022741"/>
    </source>
</evidence>
<dbReference type="eggNOG" id="COG2815">
    <property type="taxonomic scope" value="Bacteria"/>
</dbReference>
<dbReference type="STRING" id="1122146.IV53_GL000550"/>
<keyword evidence="2" id="KW-0723">Serine/threonine-protein kinase</keyword>
<protein>
    <recommendedName>
        <fullName evidence="1">non-specific serine/threonine protein kinase</fullName>
        <ecNumber evidence="1">2.7.11.1</ecNumber>
    </recommendedName>
</protein>
<dbReference type="Gene3D" id="3.30.200.20">
    <property type="entry name" value="Phosphorylase Kinase, domain 1"/>
    <property type="match status" value="1"/>
</dbReference>
<dbReference type="PATRIC" id="fig|1122146.4.peg.565"/>
<comment type="caution">
    <text evidence="13">The sequence shown here is derived from an EMBL/GenBank/DDBJ whole genome shotgun (WGS) entry which is preliminary data.</text>
</comment>
<evidence type="ECO:0000256" key="8">
    <source>
        <dbReference type="ARBA" id="ARBA00048679"/>
    </source>
</evidence>
<evidence type="ECO:0000256" key="7">
    <source>
        <dbReference type="ARBA" id="ARBA00047899"/>
    </source>
</evidence>
<feature type="domain" description="Protein kinase" evidence="11">
    <location>
        <begin position="11"/>
        <end position="267"/>
    </location>
</feature>
<keyword evidence="10" id="KW-1133">Transmembrane helix</keyword>
<dbReference type="InterPro" id="IPR008271">
    <property type="entry name" value="Ser/Thr_kinase_AS"/>
</dbReference>
<evidence type="ECO:0000256" key="5">
    <source>
        <dbReference type="ARBA" id="ARBA00022777"/>
    </source>
</evidence>
<accession>A0A0R2KGS1</accession>